<dbReference type="EMBL" id="JACAZH010000019">
    <property type="protein sequence ID" value="KAF7346062.1"/>
    <property type="molecule type" value="Genomic_DNA"/>
</dbReference>
<gene>
    <name evidence="2" type="ORF">MSAN_01832300</name>
</gene>
<name>A0A8H7CRY6_9AGAR</name>
<protein>
    <submittedName>
        <fullName evidence="2">Uncharacterized protein</fullName>
    </submittedName>
</protein>
<dbReference type="Proteomes" id="UP000623467">
    <property type="component" value="Unassembled WGS sequence"/>
</dbReference>
<sequence length="180" mass="19231">MASRSTQTEHTYQTLGATDPSPMLTRTDHELPSTALTTPRISTSSTFPNKRHRNRRNNPSEPATQNASFADRNRRMRAQTSGGSGRPTKRVKKAASRNDGPPDCNHSASIHAAAEGSRARDARSGSNSQVDTNTKERIEFPYVSVTGGIGGVGGAGGVINGNGGNAMGPVFNVRNMHFHF</sequence>
<keyword evidence="3" id="KW-1185">Reference proteome</keyword>
<organism evidence="2 3">
    <name type="scientific">Mycena sanguinolenta</name>
    <dbReference type="NCBI Taxonomy" id="230812"/>
    <lineage>
        <taxon>Eukaryota</taxon>
        <taxon>Fungi</taxon>
        <taxon>Dikarya</taxon>
        <taxon>Basidiomycota</taxon>
        <taxon>Agaricomycotina</taxon>
        <taxon>Agaricomycetes</taxon>
        <taxon>Agaricomycetidae</taxon>
        <taxon>Agaricales</taxon>
        <taxon>Marasmiineae</taxon>
        <taxon>Mycenaceae</taxon>
        <taxon>Mycena</taxon>
    </lineage>
</organism>
<accession>A0A8H7CRY6</accession>
<feature type="compositionally biased region" description="Polar residues" evidence="1">
    <location>
        <begin position="59"/>
        <end position="68"/>
    </location>
</feature>
<evidence type="ECO:0000313" key="2">
    <source>
        <dbReference type="EMBL" id="KAF7346062.1"/>
    </source>
</evidence>
<evidence type="ECO:0000313" key="3">
    <source>
        <dbReference type="Proteomes" id="UP000623467"/>
    </source>
</evidence>
<dbReference type="AlphaFoldDB" id="A0A8H7CRY6"/>
<evidence type="ECO:0000256" key="1">
    <source>
        <dbReference type="SAM" id="MobiDB-lite"/>
    </source>
</evidence>
<reference evidence="2" key="1">
    <citation type="submission" date="2020-05" db="EMBL/GenBank/DDBJ databases">
        <title>Mycena genomes resolve the evolution of fungal bioluminescence.</title>
        <authorList>
            <person name="Tsai I.J."/>
        </authorList>
    </citation>
    <scope>NUCLEOTIDE SEQUENCE</scope>
    <source>
        <strain evidence="2">160909Yilan</strain>
    </source>
</reference>
<comment type="caution">
    <text evidence="2">The sequence shown here is derived from an EMBL/GenBank/DDBJ whole genome shotgun (WGS) entry which is preliminary data.</text>
</comment>
<feature type="compositionally biased region" description="Polar residues" evidence="1">
    <location>
        <begin position="34"/>
        <end position="48"/>
    </location>
</feature>
<feature type="compositionally biased region" description="Polar residues" evidence="1">
    <location>
        <begin position="1"/>
        <end position="16"/>
    </location>
</feature>
<proteinExistence type="predicted"/>
<feature type="region of interest" description="Disordered" evidence="1">
    <location>
        <begin position="1"/>
        <end position="135"/>
    </location>
</feature>